<keyword evidence="3" id="KW-1185">Reference proteome</keyword>
<gene>
    <name evidence="2" type="ORF">ACFO3J_30955</name>
</gene>
<name>A0ABV8HVX2_9ACTN</name>
<proteinExistence type="predicted"/>
<dbReference type="RefSeq" id="WP_386436530.1">
    <property type="nucleotide sequence ID" value="NZ_JBHSBB010000030.1"/>
</dbReference>
<protein>
    <recommendedName>
        <fullName evidence="4">AAA+ ATPase domain-containing protein</fullName>
    </recommendedName>
</protein>
<dbReference type="Proteomes" id="UP001595765">
    <property type="component" value="Unassembled WGS sequence"/>
</dbReference>
<comment type="caution">
    <text evidence="2">The sequence shown here is derived from an EMBL/GenBank/DDBJ whole genome shotgun (WGS) entry which is preliminary data.</text>
</comment>
<sequence>MLDEGEPGESLRFFGPAAYEALAKWQSEYGVTVRWSPSPGVVKDGTRTKMATVSVREQGGPARKVILKLCPPGRRARREPGAHREALRAGPVAWVRAHMVEQPWGPVLLPDGGSLMFIGIAGGGMDRTKLLTALLDDPLAAAACGALVKSVLSDWNPDFGTDIMSPARMLHDRFAPRLAQGSSLHRVLEAAFPGLWETDAAWWQLPDGPAPNPLALSGGHPEFAELSLEVPLGRAQGDLHGDNVAYPRDVGETELGAFVLLDFDYFTAEGPLSHDPANLLLGVADHAWAESGPPVREALLRLLTDPEHDVRGALPRRLHETVTSVHRAGARWADRYGWADEWRQCVRLSTMACALVFAGRSAADPERLWWYVRLSAAAAGAFVAASTGVLPSAADAFTVLEPVTGPVTGPLKTPAPVAGRPVGADPGRRDPRPADPAAAHRAVAASRRVLDFARNSAPGDLVPRSVATAVHLRRIGDRIASGRTAPVPLLGEAGIGKSVMSAQIYEALAEQGDATALLVNCAHISETGDPLDPDRALGRLLDSGKGGGRLLSEVVADCAALWGRPVVLVLDTVDYLLNADTASPFLGLLRTLRDQGVVTVFTCRQHDYETWLEPRYGDLYVPRESVDVPALSREEVALMVAGYLRRQPGDRTGGFADAVLKAYDSRGMLAELLARPLLLTMLCELFSESVIPADLSATRLYGEYFKRKVVASRRYPPTTAESLAKQELVHELSRLLWNASPETLILHVAEATLWNGATAAAFTDLMSEAVLVKDVGYAGPKVGFRHQALTEYFLAMYLHERAPDDERALLAELRADPHGRWFAWPIVRRIVAMAEPAEMDALLDQLDLGDITAYRAVVFGAVEQYRPGLLTRLARRTRHADQSFTEQLITALPSVSDAGLGEAVRVAGELLTRIRAGLLPKLGLAAGRLTARGGPQAGPWLAGLLDLVHPRLRKSQSSSDAARVGHLVGNLLAPYVSRGLPLPPEAAHAAIALLRARETRRPAVRELTYGFLAPGTDAALRLTALRALLARGDDGDLSPAVQDLMLLVVPWGEGPAEGTGQRDLDDPLAFLTADAAGSSVIRLRAVARAAHENPELAARVTDAFLLAPTAGETQSLIRVLREVVRTGGADRVAGAFLDGELPTRPGGIGQVAGVLVAFSRSPKPLRLKLARWFTDGVDRLGPGAWSKQTLDARLRLVRDDPTLLAEALTVLGGLPDPDQERLIANLVGDGEDISASMIANLLAREGSPSGTPPFGAFVEARLYGAVAERNPEARERLAELANGPAKNAAAQAMSQLGRAAEREEDWAFAELLSPFAGHRDSAVRCAALRIVIRLVLLHPAEAGPVVELWLTEAAQRMSVPSGQSAQGPRRPRSRPEIGEEAVLRLALSHTYVRDGLGAEPGAVAAIAALVDLTLETAGLKTTSNSVLRQLVVLLKALSASRDHPLHARVFNWLSELLRRTDLYRVQDAPAFARETLGRCLESGTVDFEQIATARLDWRPRNWLVVVQLVRTHDPLGPRSPLLDVLLASPACPPPVTKAIAVYRNPAR</sequence>
<feature type="region of interest" description="Disordered" evidence="1">
    <location>
        <begin position="410"/>
        <end position="438"/>
    </location>
</feature>
<dbReference type="EMBL" id="JBHSBB010000030">
    <property type="protein sequence ID" value="MFC4035856.1"/>
    <property type="molecule type" value="Genomic_DNA"/>
</dbReference>
<evidence type="ECO:0000313" key="3">
    <source>
        <dbReference type="Proteomes" id="UP001595765"/>
    </source>
</evidence>
<reference evidence="3" key="1">
    <citation type="journal article" date="2019" name="Int. J. Syst. Evol. Microbiol.">
        <title>The Global Catalogue of Microorganisms (GCM) 10K type strain sequencing project: providing services to taxonomists for standard genome sequencing and annotation.</title>
        <authorList>
            <consortium name="The Broad Institute Genomics Platform"/>
            <consortium name="The Broad Institute Genome Sequencing Center for Infectious Disease"/>
            <person name="Wu L."/>
            <person name="Ma J."/>
        </authorList>
    </citation>
    <scope>NUCLEOTIDE SEQUENCE [LARGE SCALE GENOMIC DNA]</scope>
    <source>
        <strain evidence="3">CGMCC 4.7237</strain>
    </source>
</reference>
<dbReference type="SUPFAM" id="SSF52540">
    <property type="entry name" value="P-loop containing nucleoside triphosphate hydrolases"/>
    <property type="match status" value="1"/>
</dbReference>
<evidence type="ECO:0000256" key="1">
    <source>
        <dbReference type="SAM" id="MobiDB-lite"/>
    </source>
</evidence>
<dbReference type="InterPro" id="IPR027417">
    <property type="entry name" value="P-loop_NTPase"/>
</dbReference>
<evidence type="ECO:0000313" key="2">
    <source>
        <dbReference type="EMBL" id="MFC4035856.1"/>
    </source>
</evidence>
<evidence type="ECO:0008006" key="4">
    <source>
        <dbReference type="Google" id="ProtNLM"/>
    </source>
</evidence>
<organism evidence="2 3">
    <name type="scientific">Streptomyces polygonati</name>
    <dbReference type="NCBI Taxonomy" id="1617087"/>
    <lineage>
        <taxon>Bacteria</taxon>
        <taxon>Bacillati</taxon>
        <taxon>Actinomycetota</taxon>
        <taxon>Actinomycetes</taxon>
        <taxon>Kitasatosporales</taxon>
        <taxon>Streptomycetaceae</taxon>
        <taxon>Streptomyces</taxon>
    </lineage>
</organism>
<accession>A0ABV8HVX2</accession>